<comment type="similarity">
    <text evidence="2">Belongs to the TOG/XMAP215 family.</text>
</comment>
<sequence>MDNLKKIIAHDSNINVVMAALHVVNRMAKGLRDRFCCFISMIWSVILDKSKDKKVNVRVAVGEALDAISDVCGTDRLTKDLCEHLSKPNPQSKQCLCSFLTRYFVRQTTVELEFAKAVLPIVVKHASDSDPSVRDAACSTLGSARRLLGKGLDAFLAPIITEKAKLDKVEEYCEEAKKQHEEFLASRPQRGPSSGHASGDVVESISEEVGTSASDHAKDVDPWTLMDPTNVVEKLRQDFDELMASKKWQERKEAVDSMLSIVESAPRVEMSPELQQVMTTL</sequence>
<feature type="coiled-coil region" evidence="4">
    <location>
        <begin position="159"/>
        <end position="186"/>
    </location>
</feature>
<evidence type="ECO:0000256" key="2">
    <source>
        <dbReference type="ARBA" id="ARBA00025722"/>
    </source>
</evidence>
<accession>A0AAN8FME9</accession>
<gene>
    <name evidence="6" type="ORF">GCK32_014791</name>
</gene>
<dbReference type="GO" id="GO:0046785">
    <property type="term" value="P:microtubule polymerization"/>
    <property type="evidence" value="ECO:0007669"/>
    <property type="project" value="InterPro"/>
</dbReference>
<dbReference type="InterPro" id="IPR016024">
    <property type="entry name" value="ARM-type_fold"/>
</dbReference>
<dbReference type="InterPro" id="IPR000357">
    <property type="entry name" value="HEAT"/>
</dbReference>
<evidence type="ECO:0000256" key="4">
    <source>
        <dbReference type="SAM" id="Coils"/>
    </source>
</evidence>
<keyword evidence="1" id="KW-0677">Repeat</keyword>
<protein>
    <submittedName>
        <fullName evidence="6">HEAT repeat protein</fullName>
    </submittedName>
</protein>
<reference evidence="6 7" key="1">
    <citation type="submission" date="2019-10" db="EMBL/GenBank/DDBJ databases">
        <title>Assembly and Annotation for the nematode Trichostrongylus colubriformis.</title>
        <authorList>
            <person name="Martin J."/>
        </authorList>
    </citation>
    <scope>NUCLEOTIDE SEQUENCE [LARGE SCALE GENOMIC DNA]</scope>
    <source>
        <strain evidence="6">G859</strain>
        <tissue evidence="6">Whole worm</tissue>
    </source>
</reference>
<evidence type="ECO:0000256" key="1">
    <source>
        <dbReference type="ARBA" id="ARBA00022737"/>
    </source>
</evidence>
<dbReference type="GO" id="GO:0030951">
    <property type="term" value="P:establishment or maintenance of microtubule cytoskeleton polarity"/>
    <property type="evidence" value="ECO:0007669"/>
    <property type="project" value="InterPro"/>
</dbReference>
<dbReference type="InterPro" id="IPR034085">
    <property type="entry name" value="TOG"/>
</dbReference>
<evidence type="ECO:0000313" key="6">
    <source>
        <dbReference type="EMBL" id="KAK5980910.1"/>
    </source>
</evidence>
<feature type="repeat" description="HEAT" evidence="3">
    <location>
        <begin position="118"/>
        <end position="150"/>
    </location>
</feature>
<organism evidence="6 7">
    <name type="scientific">Trichostrongylus colubriformis</name>
    <name type="common">Black scour worm</name>
    <dbReference type="NCBI Taxonomy" id="6319"/>
    <lineage>
        <taxon>Eukaryota</taxon>
        <taxon>Metazoa</taxon>
        <taxon>Ecdysozoa</taxon>
        <taxon>Nematoda</taxon>
        <taxon>Chromadorea</taxon>
        <taxon>Rhabditida</taxon>
        <taxon>Rhabditina</taxon>
        <taxon>Rhabditomorpha</taxon>
        <taxon>Strongyloidea</taxon>
        <taxon>Trichostrongylidae</taxon>
        <taxon>Trichostrongylus</taxon>
    </lineage>
</organism>
<evidence type="ECO:0000259" key="5">
    <source>
        <dbReference type="SMART" id="SM01349"/>
    </source>
</evidence>
<dbReference type="SUPFAM" id="SSF48371">
    <property type="entry name" value="ARM repeat"/>
    <property type="match status" value="1"/>
</dbReference>
<dbReference type="InterPro" id="IPR045110">
    <property type="entry name" value="XMAP215"/>
</dbReference>
<dbReference type="Pfam" id="PF02985">
    <property type="entry name" value="HEAT"/>
    <property type="match status" value="1"/>
</dbReference>
<feature type="non-terminal residue" evidence="6">
    <location>
        <position position="281"/>
    </location>
</feature>
<dbReference type="GO" id="GO:0051010">
    <property type="term" value="F:microtubule plus-end binding"/>
    <property type="evidence" value="ECO:0007669"/>
    <property type="project" value="InterPro"/>
</dbReference>
<dbReference type="AlphaFoldDB" id="A0AAN8FME9"/>
<evidence type="ECO:0000313" key="7">
    <source>
        <dbReference type="Proteomes" id="UP001331761"/>
    </source>
</evidence>
<name>A0AAN8FME9_TRICO</name>
<dbReference type="GO" id="GO:0061863">
    <property type="term" value="F:microtubule plus end polymerase"/>
    <property type="evidence" value="ECO:0007669"/>
    <property type="project" value="InterPro"/>
</dbReference>
<dbReference type="EMBL" id="WIXE01006866">
    <property type="protein sequence ID" value="KAK5980910.1"/>
    <property type="molecule type" value="Genomic_DNA"/>
</dbReference>
<dbReference type="PROSITE" id="PS50077">
    <property type="entry name" value="HEAT_REPEAT"/>
    <property type="match status" value="2"/>
</dbReference>
<dbReference type="InterPro" id="IPR011989">
    <property type="entry name" value="ARM-like"/>
</dbReference>
<comment type="caution">
    <text evidence="6">The sequence shown here is derived from an EMBL/GenBank/DDBJ whole genome shotgun (WGS) entry which is preliminary data.</text>
</comment>
<feature type="repeat" description="HEAT" evidence="3">
    <location>
        <begin position="42"/>
        <end position="80"/>
    </location>
</feature>
<evidence type="ECO:0000256" key="3">
    <source>
        <dbReference type="PROSITE-ProRule" id="PRU00103"/>
    </source>
</evidence>
<dbReference type="Proteomes" id="UP001331761">
    <property type="component" value="Unassembled WGS sequence"/>
</dbReference>
<dbReference type="PANTHER" id="PTHR12609">
    <property type="entry name" value="MICROTUBULE ASSOCIATED PROTEIN XMAP215"/>
    <property type="match status" value="1"/>
</dbReference>
<dbReference type="InterPro" id="IPR021133">
    <property type="entry name" value="HEAT_type_2"/>
</dbReference>
<proteinExistence type="inferred from homology"/>
<feature type="domain" description="TOG" evidence="5">
    <location>
        <begin position="1"/>
        <end position="182"/>
    </location>
</feature>
<keyword evidence="4" id="KW-0175">Coiled coil</keyword>
<dbReference type="Gene3D" id="1.25.10.10">
    <property type="entry name" value="Leucine-rich Repeat Variant"/>
    <property type="match status" value="2"/>
</dbReference>
<dbReference type="SMART" id="SM01349">
    <property type="entry name" value="TOG"/>
    <property type="match status" value="1"/>
</dbReference>
<dbReference type="GO" id="GO:0007051">
    <property type="term" value="P:spindle organization"/>
    <property type="evidence" value="ECO:0007669"/>
    <property type="project" value="InterPro"/>
</dbReference>
<keyword evidence="7" id="KW-1185">Reference proteome</keyword>